<reference evidence="4 5" key="1">
    <citation type="submission" date="2021-05" db="EMBL/GenBank/DDBJ databases">
        <title>Complete Genome Sequence of Latilactobacillus sp. Strain WDN19, a High D-Aspartate-producing Lactic Acid Bacterium Isolated from a Japanese Pickle.</title>
        <authorList>
            <person name="Kajitani K."/>
            <person name="Takahashi S."/>
        </authorList>
    </citation>
    <scope>NUCLEOTIDE SEQUENCE [LARGE SCALE GENOMIC DNA]</scope>
    <source>
        <strain evidence="4 5">WDN19</strain>
    </source>
</reference>
<feature type="domain" description="WxL" evidence="3">
    <location>
        <begin position="225"/>
        <end position="416"/>
    </location>
</feature>
<evidence type="ECO:0000259" key="3">
    <source>
        <dbReference type="Pfam" id="PF13731"/>
    </source>
</evidence>
<dbReference type="InterPro" id="IPR013320">
    <property type="entry name" value="ConA-like_dom_sf"/>
</dbReference>
<proteinExistence type="predicted"/>
<keyword evidence="5" id="KW-1185">Reference proteome</keyword>
<sequence length="424" mass="45091">MDRRKLALGATMLTMLLTFICINSGRTQAAIPAHIPIDGIFKPSIGVDSSVQAGGIVQVTPDSQNKKGAIWSEEQYKIDLTHNFTSLMYVNLGDKKAQSVDGMAFAMMNDPDKVKNWQQVTGGALGVWWNPFSWVKDNSAIAKSFAVEFDTYHNGNDFDGLLPNDGPDRGHVAYNFPGQDGAYQRLPSRLYALNHLQLQKPQNGDYLSLVTLGHIVMAPSVQAATTSNETTTRKIALEAGDTTTTNPPIVPGTDGNGNGPTGATGDITIDNLTPLDFGKVKLTGGAQNVKNIVKDPNVQVTDKRGTGAGWNITVKSSEFKDTTDSTHILKGAQINFPVGKVVASDSTNTAAPTAKAITVPADELDNAQILMSADKDKGMGTWADVMTTDGITLDIAGGAYAGSYNADLTWTLGDTPLQLAGSSR</sequence>
<feature type="chain" id="PRO_5046296895" description="WxL domain-containing protein" evidence="1">
    <location>
        <begin position="30"/>
        <end position="424"/>
    </location>
</feature>
<evidence type="ECO:0000313" key="5">
    <source>
        <dbReference type="Proteomes" id="UP000825100"/>
    </source>
</evidence>
<dbReference type="Pfam" id="PF13731">
    <property type="entry name" value="WxL"/>
    <property type="match status" value="1"/>
</dbReference>
<evidence type="ECO:0000256" key="1">
    <source>
        <dbReference type="SAM" id="SignalP"/>
    </source>
</evidence>
<feature type="signal peptide" evidence="1">
    <location>
        <begin position="1"/>
        <end position="29"/>
    </location>
</feature>
<dbReference type="InterPro" id="IPR001220">
    <property type="entry name" value="Legume_lectin_dom"/>
</dbReference>
<dbReference type="Proteomes" id="UP000825100">
    <property type="component" value="Chromosome"/>
</dbReference>
<dbReference type="RefSeq" id="WP_052202744.1">
    <property type="nucleotide sequence ID" value="NZ_AP024685.1"/>
</dbReference>
<evidence type="ECO:0008006" key="6">
    <source>
        <dbReference type="Google" id="ProtNLM"/>
    </source>
</evidence>
<feature type="domain" description="Legume lectin" evidence="2">
    <location>
        <begin position="48"/>
        <end position="159"/>
    </location>
</feature>
<gene>
    <name evidence="4" type="ORF">LTWDN19_08170</name>
</gene>
<dbReference type="Gene3D" id="2.60.120.200">
    <property type="match status" value="1"/>
</dbReference>
<dbReference type="InterPro" id="IPR027994">
    <property type="entry name" value="WxL_dom"/>
</dbReference>
<keyword evidence="1" id="KW-0732">Signal</keyword>
<protein>
    <recommendedName>
        <fullName evidence="6">WxL domain-containing protein</fullName>
    </recommendedName>
</protein>
<accession>A0ABM7QUL4</accession>
<organism evidence="4 5">
    <name type="scientific">Latilactobacillus curvatus</name>
    <name type="common">Lactobacillus curvatus</name>
    <dbReference type="NCBI Taxonomy" id="28038"/>
    <lineage>
        <taxon>Bacteria</taxon>
        <taxon>Bacillati</taxon>
        <taxon>Bacillota</taxon>
        <taxon>Bacilli</taxon>
        <taxon>Lactobacillales</taxon>
        <taxon>Lactobacillaceae</taxon>
        <taxon>Latilactobacillus</taxon>
    </lineage>
</organism>
<evidence type="ECO:0000259" key="2">
    <source>
        <dbReference type="Pfam" id="PF00139"/>
    </source>
</evidence>
<dbReference type="Pfam" id="PF00139">
    <property type="entry name" value="Lectin_legB"/>
    <property type="match status" value="1"/>
</dbReference>
<dbReference type="EMBL" id="AP024685">
    <property type="protein sequence ID" value="BCX30250.1"/>
    <property type="molecule type" value="Genomic_DNA"/>
</dbReference>
<name>A0ABM7QUL4_LATCU</name>
<dbReference type="SUPFAM" id="SSF49899">
    <property type="entry name" value="Concanavalin A-like lectins/glucanases"/>
    <property type="match status" value="1"/>
</dbReference>
<evidence type="ECO:0000313" key="4">
    <source>
        <dbReference type="EMBL" id="BCX30250.1"/>
    </source>
</evidence>